<gene>
    <name evidence="2" type="ORF">SKAU_G00291520</name>
</gene>
<feature type="region of interest" description="Disordered" evidence="1">
    <location>
        <begin position="65"/>
        <end position="110"/>
    </location>
</feature>
<evidence type="ECO:0000313" key="3">
    <source>
        <dbReference type="Proteomes" id="UP001152622"/>
    </source>
</evidence>
<dbReference type="Proteomes" id="UP001152622">
    <property type="component" value="Chromosome 12"/>
</dbReference>
<dbReference type="AlphaFoldDB" id="A0A9Q1EU02"/>
<evidence type="ECO:0000256" key="1">
    <source>
        <dbReference type="SAM" id="MobiDB-lite"/>
    </source>
</evidence>
<dbReference type="EMBL" id="JAINUF010000012">
    <property type="protein sequence ID" value="KAJ8344959.1"/>
    <property type="molecule type" value="Genomic_DNA"/>
</dbReference>
<comment type="caution">
    <text evidence="2">The sequence shown here is derived from an EMBL/GenBank/DDBJ whole genome shotgun (WGS) entry which is preliminary data.</text>
</comment>
<sequence>MCLNALQEGSTAERAQDCQRFDVVQMSTARDGSWWRHGATQTSAPDWCSTNDSIDLIKHRLHLGSARSNTSTHQRGLGREHMGADKGDLSKNSPCVYQQGPGTGRQAFLPRAWIDRNSTPCSEIPPLSLLSPGESV</sequence>
<organism evidence="2 3">
    <name type="scientific">Synaphobranchus kaupii</name>
    <name type="common">Kaup's arrowtooth eel</name>
    <dbReference type="NCBI Taxonomy" id="118154"/>
    <lineage>
        <taxon>Eukaryota</taxon>
        <taxon>Metazoa</taxon>
        <taxon>Chordata</taxon>
        <taxon>Craniata</taxon>
        <taxon>Vertebrata</taxon>
        <taxon>Euteleostomi</taxon>
        <taxon>Actinopterygii</taxon>
        <taxon>Neopterygii</taxon>
        <taxon>Teleostei</taxon>
        <taxon>Anguilliformes</taxon>
        <taxon>Synaphobranchidae</taxon>
        <taxon>Synaphobranchus</taxon>
    </lineage>
</organism>
<keyword evidence="3" id="KW-1185">Reference proteome</keyword>
<reference evidence="2" key="1">
    <citation type="journal article" date="2023" name="Science">
        <title>Genome structures resolve the early diversification of teleost fishes.</title>
        <authorList>
            <person name="Parey E."/>
            <person name="Louis A."/>
            <person name="Montfort J."/>
            <person name="Bouchez O."/>
            <person name="Roques C."/>
            <person name="Iampietro C."/>
            <person name="Lluch J."/>
            <person name="Castinel A."/>
            <person name="Donnadieu C."/>
            <person name="Desvignes T."/>
            <person name="Floi Bucao C."/>
            <person name="Jouanno E."/>
            <person name="Wen M."/>
            <person name="Mejri S."/>
            <person name="Dirks R."/>
            <person name="Jansen H."/>
            <person name="Henkel C."/>
            <person name="Chen W.J."/>
            <person name="Zahm M."/>
            <person name="Cabau C."/>
            <person name="Klopp C."/>
            <person name="Thompson A.W."/>
            <person name="Robinson-Rechavi M."/>
            <person name="Braasch I."/>
            <person name="Lecointre G."/>
            <person name="Bobe J."/>
            <person name="Postlethwait J.H."/>
            <person name="Berthelot C."/>
            <person name="Roest Crollius H."/>
            <person name="Guiguen Y."/>
        </authorList>
    </citation>
    <scope>NUCLEOTIDE SEQUENCE</scope>
    <source>
        <strain evidence="2">WJC10195</strain>
    </source>
</reference>
<accession>A0A9Q1EU02</accession>
<name>A0A9Q1EU02_SYNKA</name>
<evidence type="ECO:0000313" key="2">
    <source>
        <dbReference type="EMBL" id="KAJ8344959.1"/>
    </source>
</evidence>
<protein>
    <submittedName>
        <fullName evidence="2">Uncharacterized protein</fullName>
    </submittedName>
</protein>
<feature type="compositionally biased region" description="Basic and acidic residues" evidence="1">
    <location>
        <begin position="77"/>
        <end position="89"/>
    </location>
</feature>
<proteinExistence type="predicted"/>